<evidence type="ECO:0008006" key="4">
    <source>
        <dbReference type="Google" id="ProtNLM"/>
    </source>
</evidence>
<accession>A0ABD3NY52</accession>
<comment type="caution">
    <text evidence="2">The sequence shown here is derived from an EMBL/GenBank/DDBJ whole genome shotgun (WGS) entry which is preliminary data.</text>
</comment>
<dbReference type="EMBL" id="JALLAZ020001140">
    <property type="protein sequence ID" value="KAL3779916.1"/>
    <property type="molecule type" value="Genomic_DNA"/>
</dbReference>
<protein>
    <recommendedName>
        <fullName evidence="4">Fe2OG dioxygenase domain-containing protein</fullName>
    </recommendedName>
</protein>
<dbReference type="Gene3D" id="3.60.130.30">
    <property type="match status" value="1"/>
</dbReference>
<feature type="compositionally biased region" description="Polar residues" evidence="1">
    <location>
        <begin position="1"/>
        <end position="27"/>
    </location>
</feature>
<evidence type="ECO:0000313" key="3">
    <source>
        <dbReference type="Proteomes" id="UP001530315"/>
    </source>
</evidence>
<dbReference type="Proteomes" id="UP001530315">
    <property type="component" value="Unassembled WGS sequence"/>
</dbReference>
<feature type="region of interest" description="Disordered" evidence="1">
    <location>
        <begin position="1"/>
        <end position="59"/>
    </location>
</feature>
<dbReference type="AlphaFoldDB" id="A0ABD3NY52"/>
<sequence>MHEQKQLTTENCLSNANNGSPATTVGPSSSSSSSRGRPLAVRVGGGSLSSNQHYPTIPISRSDQDATLALLETIDWDMARNTSRRNVIRRDDPATPRNDRNRPYCNSFVFGRNMKDPAGGLSFWSARYPKVYAGLRDLMARYDPDFDYTHITLNKNLRCKRHTDGGNAGPSYIAGFGDYTGGELLVEMHGGGMPETMLDLRGIFVMFDGKNQPHETQVFEGERYTLVYYTSDIVPGEGSSSSFVDRSNWEYRGGRAGELGFTR</sequence>
<evidence type="ECO:0000313" key="2">
    <source>
        <dbReference type="EMBL" id="KAL3779916.1"/>
    </source>
</evidence>
<gene>
    <name evidence="2" type="ORF">ACHAW5_009798</name>
</gene>
<evidence type="ECO:0000256" key="1">
    <source>
        <dbReference type="SAM" id="MobiDB-lite"/>
    </source>
</evidence>
<name>A0ABD3NY52_9STRA</name>
<keyword evidence="3" id="KW-1185">Reference proteome</keyword>
<organism evidence="2 3">
    <name type="scientific">Stephanodiscus triporus</name>
    <dbReference type="NCBI Taxonomy" id="2934178"/>
    <lineage>
        <taxon>Eukaryota</taxon>
        <taxon>Sar</taxon>
        <taxon>Stramenopiles</taxon>
        <taxon>Ochrophyta</taxon>
        <taxon>Bacillariophyta</taxon>
        <taxon>Coscinodiscophyceae</taxon>
        <taxon>Thalassiosirophycidae</taxon>
        <taxon>Stephanodiscales</taxon>
        <taxon>Stephanodiscaceae</taxon>
        <taxon>Stephanodiscus</taxon>
    </lineage>
</organism>
<reference evidence="2 3" key="1">
    <citation type="submission" date="2024-10" db="EMBL/GenBank/DDBJ databases">
        <title>Updated reference genomes for cyclostephanoid diatoms.</title>
        <authorList>
            <person name="Roberts W.R."/>
            <person name="Alverson A.J."/>
        </authorList>
    </citation>
    <scope>NUCLEOTIDE SEQUENCE [LARGE SCALE GENOMIC DNA]</scope>
    <source>
        <strain evidence="2 3">AJA276-08</strain>
    </source>
</reference>
<proteinExistence type="predicted"/>